<name>A0A1G4UPC0_9HYPH</name>
<evidence type="ECO:0000313" key="2">
    <source>
        <dbReference type="Proteomes" id="UP000198889"/>
    </source>
</evidence>
<reference evidence="2" key="1">
    <citation type="submission" date="2016-10" db="EMBL/GenBank/DDBJ databases">
        <authorList>
            <person name="Varghese N."/>
            <person name="Submissions S."/>
        </authorList>
    </citation>
    <scope>NUCLEOTIDE SEQUENCE [LARGE SCALE GENOMIC DNA]</scope>
    <source>
        <strain evidence="2">CGMCC 1.1761</strain>
    </source>
</reference>
<sequence length="98" mass="10925">MNPHDIQPTGAWTKPFPESVCILLSYKDYEARVIDHGTLGFLAMVSHGLECLYEARFTVEQGQLRAQKWAESALRAHLKKDSPPAPAALTALPNFGRF</sequence>
<dbReference type="RefSeq" id="WP_091444063.1">
    <property type="nucleotide sequence ID" value="NZ_FMTP01000010.1"/>
</dbReference>
<keyword evidence="2" id="KW-1185">Reference proteome</keyword>
<dbReference type="AlphaFoldDB" id="A0A1G4UPC0"/>
<gene>
    <name evidence="1" type="ORF">SAMN05660859_0040</name>
</gene>
<dbReference type="STRING" id="177413.SAMN05660859_0040"/>
<dbReference type="EMBL" id="FMTP01000010">
    <property type="protein sequence ID" value="SCW95488.1"/>
    <property type="molecule type" value="Genomic_DNA"/>
</dbReference>
<proteinExistence type="predicted"/>
<protein>
    <submittedName>
        <fullName evidence="1">Uncharacterized protein</fullName>
    </submittedName>
</protein>
<dbReference type="Proteomes" id="UP000198889">
    <property type="component" value="Unassembled WGS sequence"/>
</dbReference>
<evidence type="ECO:0000313" key="1">
    <source>
        <dbReference type="EMBL" id="SCW95488.1"/>
    </source>
</evidence>
<accession>A0A1G4UPC0</accession>
<organism evidence="1 2">
    <name type="scientific">Ancylobacter rudongensis</name>
    <dbReference type="NCBI Taxonomy" id="177413"/>
    <lineage>
        <taxon>Bacteria</taxon>
        <taxon>Pseudomonadati</taxon>
        <taxon>Pseudomonadota</taxon>
        <taxon>Alphaproteobacteria</taxon>
        <taxon>Hyphomicrobiales</taxon>
        <taxon>Xanthobacteraceae</taxon>
        <taxon>Ancylobacter</taxon>
    </lineage>
</organism>